<keyword evidence="3" id="KW-1133">Transmembrane helix</keyword>
<evidence type="ECO:0000256" key="2">
    <source>
        <dbReference type="ARBA" id="ARBA00022553"/>
    </source>
</evidence>
<dbReference type="EMBL" id="PDNA01000056">
    <property type="protein sequence ID" value="PGH18649.1"/>
    <property type="molecule type" value="Genomic_DNA"/>
</dbReference>
<dbReference type="Proteomes" id="UP000224634">
    <property type="component" value="Unassembled WGS sequence"/>
</dbReference>
<evidence type="ECO:0000256" key="3">
    <source>
        <dbReference type="SAM" id="Phobius"/>
    </source>
</evidence>
<dbReference type="InterPro" id="IPR036736">
    <property type="entry name" value="ACP-like_sf"/>
</dbReference>
<dbReference type="PROSITE" id="PS00012">
    <property type="entry name" value="PHOSPHOPANTETHEINE"/>
    <property type="match status" value="1"/>
</dbReference>
<gene>
    <name evidence="5" type="ORF">AJ80_04396</name>
</gene>
<evidence type="ECO:0000256" key="1">
    <source>
        <dbReference type="ARBA" id="ARBA00022450"/>
    </source>
</evidence>
<dbReference type="STRING" id="1447883.A0A2B7YC33"/>
<evidence type="ECO:0000313" key="5">
    <source>
        <dbReference type="EMBL" id="PGH18649.1"/>
    </source>
</evidence>
<dbReference type="OrthoDB" id="329835at2759"/>
<organism evidence="5 6">
    <name type="scientific">Polytolypa hystricis (strain UAMH7299)</name>
    <dbReference type="NCBI Taxonomy" id="1447883"/>
    <lineage>
        <taxon>Eukaryota</taxon>
        <taxon>Fungi</taxon>
        <taxon>Dikarya</taxon>
        <taxon>Ascomycota</taxon>
        <taxon>Pezizomycotina</taxon>
        <taxon>Eurotiomycetes</taxon>
        <taxon>Eurotiomycetidae</taxon>
        <taxon>Onygenales</taxon>
        <taxon>Onygenales incertae sedis</taxon>
        <taxon>Polytolypa</taxon>
    </lineage>
</organism>
<name>A0A2B7YC33_POLH7</name>
<keyword evidence="2" id="KW-0597">Phosphoprotein</keyword>
<dbReference type="Pfam" id="PF00550">
    <property type="entry name" value="PP-binding"/>
    <property type="match status" value="1"/>
</dbReference>
<evidence type="ECO:0000259" key="4">
    <source>
        <dbReference type="Pfam" id="PF00550"/>
    </source>
</evidence>
<keyword evidence="3" id="KW-0472">Membrane</keyword>
<dbReference type="InterPro" id="IPR009081">
    <property type="entry name" value="PP-bd_ACP"/>
</dbReference>
<dbReference type="SUPFAM" id="SSF47336">
    <property type="entry name" value="ACP-like"/>
    <property type="match status" value="1"/>
</dbReference>
<evidence type="ECO:0000313" key="6">
    <source>
        <dbReference type="Proteomes" id="UP000224634"/>
    </source>
</evidence>
<reference evidence="5 6" key="1">
    <citation type="submission" date="2017-10" db="EMBL/GenBank/DDBJ databases">
        <title>Comparative genomics in systemic dimorphic fungi from Ajellomycetaceae.</title>
        <authorList>
            <person name="Munoz J.F."/>
            <person name="Mcewen J.G."/>
            <person name="Clay O.K."/>
            <person name="Cuomo C.A."/>
        </authorList>
    </citation>
    <scope>NUCLEOTIDE SEQUENCE [LARGE SCALE GENOMIC DNA]</scope>
    <source>
        <strain evidence="5 6">UAMH7299</strain>
    </source>
</reference>
<comment type="caution">
    <text evidence="5">The sequence shown here is derived from an EMBL/GenBank/DDBJ whole genome shotgun (WGS) entry which is preliminary data.</text>
</comment>
<keyword evidence="3" id="KW-0812">Transmembrane</keyword>
<keyword evidence="1" id="KW-0596">Phosphopantetheine</keyword>
<protein>
    <recommendedName>
        <fullName evidence="4">Carrier domain-containing protein</fullName>
    </recommendedName>
</protein>
<feature type="transmembrane region" description="Helical" evidence="3">
    <location>
        <begin position="56"/>
        <end position="74"/>
    </location>
</feature>
<dbReference type="AlphaFoldDB" id="A0A2B7YC33"/>
<dbReference type="InterPro" id="IPR006162">
    <property type="entry name" value="Ppantetheine_attach_site"/>
</dbReference>
<accession>A0A2B7YC33</accession>
<keyword evidence="6" id="KW-1185">Reference proteome</keyword>
<proteinExistence type="predicted"/>
<feature type="domain" description="Carrier" evidence="4">
    <location>
        <begin position="27"/>
        <end position="65"/>
    </location>
</feature>
<sequence>MQQVTCSAGDEGSGEIGVMLFGFMLREEVDVTMPLASVGVDSLVSIELRTRFSGKVGVLFTVAEMGGMTVYIAMLNCSK</sequence>
<dbReference type="Gene3D" id="1.10.1200.10">
    <property type="entry name" value="ACP-like"/>
    <property type="match status" value="1"/>
</dbReference>